<gene>
    <name evidence="2" type="ORF">CBG25491</name>
    <name evidence="2" type="ORF">CBG_25491</name>
</gene>
<dbReference type="EMBL" id="HE600919">
    <property type="protein sequence ID" value="CAR99846.1"/>
    <property type="molecule type" value="Genomic_DNA"/>
</dbReference>
<reference evidence="2 3" key="2">
    <citation type="journal article" date="2011" name="PLoS Genet.">
        <title>Caenorhabditis briggsae recombinant inbred line genotypes reveal inter-strain incompatibility and the evolution of recombination.</title>
        <authorList>
            <person name="Ross J.A."/>
            <person name="Koboldt D.C."/>
            <person name="Staisch J.E."/>
            <person name="Chamberlin H.M."/>
            <person name="Gupta B.P."/>
            <person name="Miller R.D."/>
            <person name="Baird S.E."/>
            <person name="Haag E.S."/>
        </authorList>
    </citation>
    <scope>NUCLEOTIDE SEQUENCE [LARGE SCALE GENOMIC DNA]</scope>
    <source>
        <strain evidence="2 3">AF16</strain>
    </source>
</reference>
<evidence type="ECO:0000256" key="1">
    <source>
        <dbReference type="SAM" id="Phobius"/>
    </source>
</evidence>
<dbReference type="AlphaFoldDB" id="B6IIW6"/>
<proteinExistence type="predicted"/>
<evidence type="ECO:0000313" key="3">
    <source>
        <dbReference type="Proteomes" id="UP000008549"/>
    </source>
</evidence>
<dbReference type="RefSeq" id="XP_045099407.1">
    <property type="nucleotide sequence ID" value="XM_045241866.1"/>
</dbReference>
<dbReference type="KEGG" id="cbr:CBG_25491"/>
<dbReference type="InParanoid" id="B6IIW6"/>
<keyword evidence="3" id="KW-1185">Reference proteome</keyword>
<sequence length="129" mass="15170">MRREQLRCAPQRKMEQPQLLCALRGSLMEQLQCGLGRSRLQLEQLDAPLAGQLTLLEQLLWMRHERLRCVPQLMEMSFGWSRFILMFFWCRLRSGYMDSLDDFLDWGFMVSILVFLSTSWSFSASVGGR</sequence>
<reference evidence="2 3" key="1">
    <citation type="journal article" date="2003" name="PLoS Biol.">
        <title>The genome sequence of Caenorhabditis briggsae: a platform for comparative genomics.</title>
        <authorList>
            <person name="Stein L.D."/>
            <person name="Bao Z."/>
            <person name="Blasiar D."/>
            <person name="Blumenthal T."/>
            <person name="Brent M.R."/>
            <person name="Chen N."/>
            <person name="Chinwalla A."/>
            <person name="Clarke L."/>
            <person name="Clee C."/>
            <person name="Coghlan A."/>
            <person name="Coulson A."/>
            <person name="D'Eustachio P."/>
            <person name="Fitch D.H."/>
            <person name="Fulton L.A."/>
            <person name="Fulton R.E."/>
            <person name="Griffiths-Jones S."/>
            <person name="Harris T.W."/>
            <person name="Hillier L.W."/>
            <person name="Kamath R."/>
            <person name="Kuwabara P.E."/>
            <person name="Mardis E.R."/>
            <person name="Marra M.A."/>
            <person name="Miner T.L."/>
            <person name="Minx P."/>
            <person name="Mullikin J.C."/>
            <person name="Plumb R.W."/>
            <person name="Rogers J."/>
            <person name="Schein J.E."/>
            <person name="Sohrmann M."/>
            <person name="Spieth J."/>
            <person name="Stajich J.E."/>
            <person name="Wei C."/>
            <person name="Willey D."/>
            <person name="Wilson R.K."/>
            <person name="Durbin R."/>
            <person name="Waterston R.H."/>
        </authorList>
    </citation>
    <scope>NUCLEOTIDE SEQUENCE [LARGE SCALE GENOMIC DNA]</scope>
    <source>
        <strain evidence="2 3">AF16</strain>
    </source>
</reference>
<keyword evidence="1" id="KW-0812">Transmembrane</keyword>
<dbReference type="Proteomes" id="UP000008549">
    <property type="component" value="Unassembled WGS sequence"/>
</dbReference>
<organism evidence="2 3">
    <name type="scientific">Caenorhabditis briggsae</name>
    <dbReference type="NCBI Taxonomy" id="6238"/>
    <lineage>
        <taxon>Eukaryota</taxon>
        <taxon>Metazoa</taxon>
        <taxon>Ecdysozoa</taxon>
        <taxon>Nematoda</taxon>
        <taxon>Chromadorea</taxon>
        <taxon>Rhabditida</taxon>
        <taxon>Rhabditina</taxon>
        <taxon>Rhabditomorpha</taxon>
        <taxon>Rhabditoidea</taxon>
        <taxon>Rhabditidae</taxon>
        <taxon>Peloderinae</taxon>
        <taxon>Caenorhabditis</taxon>
    </lineage>
</organism>
<protein>
    <submittedName>
        <fullName evidence="2">Protein CBG25491</fullName>
    </submittedName>
</protein>
<name>B6IIW6_CAEBR</name>
<evidence type="ECO:0000313" key="2">
    <source>
        <dbReference type="EMBL" id="CAR99846.1"/>
    </source>
</evidence>
<accession>B6IIW6</accession>
<keyword evidence="1" id="KW-0472">Membrane</keyword>
<dbReference type="CTD" id="68916977"/>
<feature type="transmembrane region" description="Helical" evidence="1">
    <location>
        <begin position="106"/>
        <end position="126"/>
    </location>
</feature>
<keyword evidence="1" id="KW-1133">Transmembrane helix</keyword>
<dbReference type="HOGENOM" id="CLU_1950700_0_0_1"/>
<feature type="transmembrane region" description="Helical" evidence="1">
    <location>
        <begin position="73"/>
        <end position="94"/>
    </location>
</feature>
<dbReference type="GeneID" id="68916977"/>